<dbReference type="InterPro" id="IPR026024">
    <property type="entry name" value="Chemotaxis_MeTrfase_CheR"/>
</dbReference>
<accession>A0ABV2AYD5</accession>
<dbReference type="InterPro" id="IPR029063">
    <property type="entry name" value="SAM-dependent_MTases_sf"/>
</dbReference>
<dbReference type="InterPro" id="IPR050903">
    <property type="entry name" value="Bact_Chemotaxis_MeTrfase"/>
</dbReference>
<evidence type="ECO:0000256" key="2">
    <source>
        <dbReference type="ARBA" id="ARBA00022603"/>
    </source>
</evidence>
<dbReference type="Pfam" id="PF03705">
    <property type="entry name" value="CheR_N"/>
    <property type="match status" value="1"/>
</dbReference>
<keyword evidence="4 5" id="KW-0949">S-adenosyl-L-methionine</keyword>
<dbReference type="PRINTS" id="PR00996">
    <property type="entry name" value="CHERMTFRASE"/>
</dbReference>
<protein>
    <recommendedName>
        <fullName evidence="5">Chemotaxis protein methyltransferase</fullName>
        <ecNumber evidence="5">2.1.1.80</ecNumber>
    </recommendedName>
</protein>
<keyword evidence="3 5" id="KW-0808">Transferase</keyword>
<evidence type="ECO:0000256" key="5">
    <source>
        <dbReference type="PIRNR" id="PIRNR000410"/>
    </source>
</evidence>
<name>A0ABV2AYD5_9GAMM</name>
<keyword evidence="2 5" id="KW-0489">Methyltransferase</keyword>
<dbReference type="EC" id="2.1.1.80" evidence="5"/>
<dbReference type="PROSITE" id="PS50123">
    <property type="entry name" value="CHER"/>
    <property type="match status" value="1"/>
</dbReference>
<evidence type="ECO:0000313" key="8">
    <source>
        <dbReference type="Proteomes" id="UP001460888"/>
    </source>
</evidence>
<gene>
    <name evidence="7" type="ORF">SADO_05300</name>
</gene>
<dbReference type="EMBL" id="APND01000001">
    <property type="protein sequence ID" value="MES1928649.1"/>
    <property type="molecule type" value="Genomic_DNA"/>
</dbReference>
<comment type="caution">
    <text evidence="7">The sequence shown here is derived from an EMBL/GenBank/DDBJ whole genome shotgun (WGS) entry which is preliminary data.</text>
</comment>
<evidence type="ECO:0000256" key="1">
    <source>
        <dbReference type="ARBA" id="ARBA00001541"/>
    </source>
</evidence>
<dbReference type="InterPro" id="IPR022642">
    <property type="entry name" value="CheR_C"/>
</dbReference>
<dbReference type="InterPro" id="IPR000780">
    <property type="entry name" value="CheR_MeTrfase"/>
</dbReference>
<dbReference type="Gene3D" id="3.40.50.150">
    <property type="entry name" value="Vaccinia Virus protein VP39"/>
    <property type="match status" value="1"/>
</dbReference>
<evidence type="ECO:0000256" key="3">
    <source>
        <dbReference type="ARBA" id="ARBA00022679"/>
    </source>
</evidence>
<dbReference type="PANTHER" id="PTHR24422:SF19">
    <property type="entry name" value="CHEMOTAXIS PROTEIN METHYLTRANSFERASE"/>
    <property type="match status" value="1"/>
</dbReference>
<proteinExistence type="predicted"/>
<dbReference type="InterPro" id="IPR036804">
    <property type="entry name" value="CheR_N_sf"/>
</dbReference>
<dbReference type="Gene3D" id="1.10.155.10">
    <property type="entry name" value="Chemotaxis receptor methyltransferase CheR, N-terminal domain"/>
    <property type="match status" value="1"/>
</dbReference>
<dbReference type="Pfam" id="PF01739">
    <property type="entry name" value="CheR"/>
    <property type="match status" value="1"/>
</dbReference>
<evidence type="ECO:0000259" key="6">
    <source>
        <dbReference type="PROSITE" id="PS50123"/>
    </source>
</evidence>
<comment type="function">
    <text evidence="5">Methylation of the membrane-bound methyl-accepting chemotaxis proteins (MCP) to form gamma-glutamyl methyl ester residues in MCP.</text>
</comment>
<dbReference type="SMART" id="SM00138">
    <property type="entry name" value="MeTrc"/>
    <property type="match status" value="1"/>
</dbReference>
<dbReference type="CDD" id="cd02440">
    <property type="entry name" value="AdoMet_MTases"/>
    <property type="match status" value="1"/>
</dbReference>
<keyword evidence="8" id="KW-1185">Reference proteome</keyword>
<dbReference type="PIRSF" id="PIRSF000410">
    <property type="entry name" value="CheR"/>
    <property type="match status" value="1"/>
</dbReference>
<sequence>MLVANNERDLLLTAEDFDCVRRLIHARAGISLAPHKTEMVYSRLSKRLRKLGQTRFCDYLALLQSDAAHLEWEHFTNALTTNLTAFFREDHHFPILAAHARTRRAPLRVWCCAASTGEEPYSIAITLAEAQGGNLAPESVLSTDIDTHAIATAAAGIYAHDAVRKLDPERLQRFFLKGTGERTGLVRVRPELRQAVEFRALNLLDRDWDVGGPFDAIFCRNLMIYFDKDTQRALLARFATLLRPDGLLFAGHSENFSRVTRAFRLRSQTVYERVPVVEPQARASA</sequence>
<dbReference type="PANTHER" id="PTHR24422">
    <property type="entry name" value="CHEMOTAXIS PROTEIN METHYLTRANSFERASE"/>
    <property type="match status" value="1"/>
</dbReference>
<evidence type="ECO:0000313" key="7">
    <source>
        <dbReference type="EMBL" id="MES1928649.1"/>
    </source>
</evidence>
<dbReference type="SUPFAM" id="SSF53335">
    <property type="entry name" value="S-adenosyl-L-methionine-dependent methyltransferases"/>
    <property type="match status" value="1"/>
</dbReference>
<feature type="domain" description="CheR-type methyltransferase" evidence="6">
    <location>
        <begin position="5"/>
        <end position="276"/>
    </location>
</feature>
<reference evidence="7 8" key="1">
    <citation type="submission" date="2013-03" db="EMBL/GenBank/DDBJ databases">
        <title>Salinisphaera dokdonensis CL-ES53 Genome Sequencing.</title>
        <authorList>
            <person name="Li C."/>
            <person name="Lai Q."/>
            <person name="Shao Z."/>
        </authorList>
    </citation>
    <scope>NUCLEOTIDE SEQUENCE [LARGE SCALE GENOMIC DNA]</scope>
    <source>
        <strain evidence="7 8">CL-ES53</strain>
    </source>
</reference>
<organism evidence="7 8">
    <name type="scientific">Salinisphaera dokdonensis CL-ES53</name>
    <dbReference type="NCBI Taxonomy" id="1304272"/>
    <lineage>
        <taxon>Bacteria</taxon>
        <taxon>Pseudomonadati</taxon>
        <taxon>Pseudomonadota</taxon>
        <taxon>Gammaproteobacteria</taxon>
        <taxon>Salinisphaerales</taxon>
        <taxon>Salinisphaeraceae</taxon>
        <taxon>Salinisphaera</taxon>
    </lineage>
</organism>
<dbReference type="RefSeq" id="WP_353109844.1">
    <property type="nucleotide sequence ID" value="NZ_APND01000001.1"/>
</dbReference>
<dbReference type="SUPFAM" id="SSF47757">
    <property type="entry name" value="Chemotaxis receptor methyltransferase CheR, N-terminal domain"/>
    <property type="match status" value="1"/>
</dbReference>
<dbReference type="InterPro" id="IPR022641">
    <property type="entry name" value="CheR_N"/>
</dbReference>
<evidence type="ECO:0000256" key="4">
    <source>
        <dbReference type="ARBA" id="ARBA00022691"/>
    </source>
</evidence>
<dbReference type="Proteomes" id="UP001460888">
    <property type="component" value="Unassembled WGS sequence"/>
</dbReference>
<comment type="catalytic activity">
    <reaction evidence="1 5">
        <text>L-glutamyl-[protein] + S-adenosyl-L-methionine = [protein]-L-glutamate 5-O-methyl ester + S-adenosyl-L-homocysteine</text>
        <dbReference type="Rhea" id="RHEA:24452"/>
        <dbReference type="Rhea" id="RHEA-COMP:10208"/>
        <dbReference type="Rhea" id="RHEA-COMP:10311"/>
        <dbReference type="ChEBI" id="CHEBI:29973"/>
        <dbReference type="ChEBI" id="CHEBI:57856"/>
        <dbReference type="ChEBI" id="CHEBI:59789"/>
        <dbReference type="ChEBI" id="CHEBI:82795"/>
        <dbReference type="EC" id="2.1.1.80"/>
    </reaction>
</comment>